<dbReference type="RefSeq" id="WP_373286178.1">
    <property type="nucleotide sequence ID" value="NZ_BMGY01000074.1"/>
</dbReference>
<dbReference type="EMBL" id="BMGY01000074">
    <property type="protein sequence ID" value="GGH91491.1"/>
    <property type="molecule type" value="Genomic_DNA"/>
</dbReference>
<name>A0ABQ2AHZ6_9BACT</name>
<proteinExistence type="predicted"/>
<evidence type="ECO:0000313" key="4">
    <source>
        <dbReference type="Proteomes" id="UP000637774"/>
    </source>
</evidence>
<sequence>MLPLLLDPTTLAPATNALVVPLPTSVSATSDAAPDATKPAGAVKMFSQQARGKWMGSLFVSNNTLTFTPSTAFKPGETVISAITTAVQTSNNKNPAPPRIFQFATGAFGGGSDVGVGSVPDSVAAADAGHCARYCLARPQLQIRTSS</sequence>
<evidence type="ECO:0000259" key="2">
    <source>
        <dbReference type="Pfam" id="PF13205"/>
    </source>
</evidence>
<feature type="domain" description="SbsA Ig-like" evidence="2">
    <location>
        <begin position="10"/>
        <end position="105"/>
    </location>
</feature>
<dbReference type="InterPro" id="IPR032812">
    <property type="entry name" value="SbsA_Ig"/>
</dbReference>
<evidence type="ECO:0000256" key="1">
    <source>
        <dbReference type="ARBA" id="ARBA00022729"/>
    </source>
</evidence>
<dbReference type="Pfam" id="PF13205">
    <property type="entry name" value="Big_5"/>
    <property type="match status" value="1"/>
</dbReference>
<dbReference type="Proteomes" id="UP000637774">
    <property type="component" value="Unassembled WGS sequence"/>
</dbReference>
<evidence type="ECO:0000313" key="3">
    <source>
        <dbReference type="EMBL" id="GGH91491.1"/>
    </source>
</evidence>
<organism evidence="3 4">
    <name type="scientific">Hymenobacter frigidus</name>
    <dbReference type="NCBI Taxonomy" id="1524095"/>
    <lineage>
        <taxon>Bacteria</taxon>
        <taxon>Pseudomonadati</taxon>
        <taxon>Bacteroidota</taxon>
        <taxon>Cytophagia</taxon>
        <taxon>Cytophagales</taxon>
        <taxon>Hymenobacteraceae</taxon>
        <taxon>Hymenobacter</taxon>
    </lineage>
</organism>
<protein>
    <recommendedName>
        <fullName evidence="2">SbsA Ig-like domain-containing protein</fullName>
    </recommendedName>
</protein>
<keyword evidence="1" id="KW-0732">Signal</keyword>
<gene>
    <name evidence="3" type="ORF">GCM10011495_39720</name>
</gene>
<keyword evidence="4" id="KW-1185">Reference proteome</keyword>
<accession>A0ABQ2AHZ6</accession>
<comment type="caution">
    <text evidence="3">The sequence shown here is derived from an EMBL/GenBank/DDBJ whole genome shotgun (WGS) entry which is preliminary data.</text>
</comment>
<reference evidence="4" key="1">
    <citation type="journal article" date="2019" name="Int. J. Syst. Evol. Microbiol.">
        <title>The Global Catalogue of Microorganisms (GCM) 10K type strain sequencing project: providing services to taxonomists for standard genome sequencing and annotation.</title>
        <authorList>
            <consortium name="The Broad Institute Genomics Platform"/>
            <consortium name="The Broad Institute Genome Sequencing Center for Infectious Disease"/>
            <person name="Wu L."/>
            <person name="Ma J."/>
        </authorList>
    </citation>
    <scope>NUCLEOTIDE SEQUENCE [LARGE SCALE GENOMIC DNA]</scope>
    <source>
        <strain evidence="4">CGMCC 1.14966</strain>
    </source>
</reference>